<evidence type="ECO:0000256" key="1">
    <source>
        <dbReference type="SAM" id="MobiDB-lite"/>
    </source>
</evidence>
<feature type="domain" description="ABC toxin N-terminal" evidence="2">
    <location>
        <begin position="1324"/>
        <end position="1421"/>
    </location>
</feature>
<comment type="caution">
    <text evidence="3">The sequence shown here is derived from an EMBL/GenBank/DDBJ whole genome shotgun (WGS) entry which is preliminary data.</text>
</comment>
<gene>
    <name evidence="3" type="ORF">QBC42DRAFT_301758</name>
</gene>
<keyword evidence="4" id="KW-1185">Reference proteome</keyword>
<evidence type="ECO:0000259" key="2">
    <source>
        <dbReference type="Pfam" id="PF20220"/>
    </source>
</evidence>
<evidence type="ECO:0000313" key="4">
    <source>
        <dbReference type="Proteomes" id="UP001321749"/>
    </source>
</evidence>
<organism evidence="3 4">
    <name type="scientific">Cladorrhinum samala</name>
    <dbReference type="NCBI Taxonomy" id="585594"/>
    <lineage>
        <taxon>Eukaryota</taxon>
        <taxon>Fungi</taxon>
        <taxon>Dikarya</taxon>
        <taxon>Ascomycota</taxon>
        <taxon>Pezizomycotina</taxon>
        <taxon>Sordariomycetes</taxon>
        <taxon>Sordariomycetidae</taxon>
        <taxon>Sordariales</taxon>
        <taxon>Podosporaceae</taxon>
        <taxon>Cladorrhinum</taxon>
    </lineage>
</organism>
<proteinExistence type="predicted"/>
<name>A0AAV9H9N3_9PEZI</name>
<reference evidence="3" key="2">
    <citation type="submission" date="2023-06" db="EMBL/GenBank/DDBJ databases">
        <authorList>
            <consortium name="Lawrence Berkeley National Laboratory"/>
            <person name="Mondo S.J."/>
            <person name="Hensen N."/>
            <person name="Bonometti L."/>
            <person name="Westerberg I."/>
            <person name="Brannstrom I.O."/>
            <person name="Guillou S."/>
            <person name="Cros-Aarteil S."/>
            <person name="Calhoun S."/>
            <person name="Haridas S."/>
            <person name="Kuo A."/>
            <person name="Pangilinan J."/>
            <person name="Riley R."/>
            <person name="Labutti K."/>
            <person name="Andreopoulos B."/>
            <person name="Lipzen A."/>
            <person name="Chen C."/>
            <person name="Yanf M."/>
            <person name="Daum C."/>
            <person name="Ng V."/>
            <person name="Clum A."/>
            <person name="Steindorff A."/>
            <person name="Ohm R."/>
            <person name="Martin F."/>
            <person name="Silar P."/>
            <person name="Natvig D."/>
            <person name="Lalanne C."/>
            <person name="Gautier V."/>
            <person name="Ament-Velasquez S.L."/>
            <person name="Kruys A."/>
            <person name="Hutchinson M.I."/>
            <person name="Powell A.J."/>
            <person name="Barry K."/>
            <person name="Miller A.N."/>
            <person name="Grigoriev I.V."/>
            <person name="Debuchy R."/>
            <person name="Gladieux P."/>
            <person name="Thoren M.H."/>
            <person name="Johannesson H."/>
        </authorList>
    </citation>
    <scope>NUCLEOTIDE SEQUENCE</scope>
    <source>
        <strain evidence="3">PSN324</strain>
    </source>
</reference>
<dbReference type="Proteomes" id="UP001321749">
    <property type="component" value="Unassembled WGS sequence"/>
</dbReference>
<dbReference type="Pfam" id="PF20220">
    <property type="entry name" value="ABC_toxin_N"/>
    <property type="match status" value="1"/>
</dbReference>
<reference evidence="3" key="1">
    <citation type="journal article" date="2023" name="Mol. Phylogenet. Evol.">
        <title>Genome-scale phylogeny and comparative genomics of the fungal order Sordariales.</title>
        <authorList>
            <person name="Hensen N."/>
            <person name="Bonometti L."/>
            <person name="Westerberg I."/>
            <person name="Brannstrom I.O."/>
            <person name="Guillou S."/>
            <person name="Cros-Aarteil S."/>
            <person name="Calhoun S."/>
            <person name="Haridas S."/>
            <person name="Kuo A."/>
            <person name="Mondo S."/>
            <person name="Pangilinan J."/>
            <person name="Riley R."/>
            <person name="LaButti K."/>
            <person name="Andreopoulos B."/>
            <person name="Lipzen A."/>
            <person name="Chen C."/>
            <person name="Yan M."/>
            <person name="Daum C."/>
            <person name="Ng V."/>
            <person name="Clum A."/>
            <person name="Steindorff A."/>
            <person name="Ohm R.A."/>
            <person name="Martin F."/>
            <person name="Silar P."/>
            <person name="Natvig D.O."/>
            <person name="Lalanne C."/>
            <person name="Gautier V."/>
            <person name="Ament-Velasquez S.L."/>
            <person name="Kruys A."/>
            <person name="Hutchinson M.I."/>
            <person name="Powell A.J."/>
            <person name="Barry K."/>
            <person name="Miller A.N."/>
            <person name="Grigoriev I.V."/>
            <person name="Debuchy R."/>
            <person name="Gladieux P."/>
            <person name="Hiltunen Thoren M."/>
            <person name="Johannesson H."/>
        </authorList>
    </citation>
    <scope>NUCLEOTIDE SEQUENCE</scope>
    <source>
        <strain evidence="3">PSN324</strain>
    </source>
</reference>
<protein>
    <recommendedName>
        <fullName evidence="2">ABC toxin N-terminal domain-containing protein</fullName>
    </recommendedName>
</protein>
<feature type="compositionally biased region" description="Low complexity" evidence="1">
    <location>
        <begin position="173"/>
        <end position="189"/>
    </location>
</feature>
<dbReference type="InterPro" id="IPR046839">
    <property type="entry name" value="ABC_toxin_N"/>
</dbReference>
<feature type="region of interest" description="Disordered" evidence="1">
    <location>
        <begin position="169"/>
        <end position="189"/>
    </location>
</feature>
<accession>A0AAV9H9N3</accession>
<evidence type="ECO:0000313" key="3">
    <source>
        <dbReference type="EMBL" id="KAK4456750.1"/>
    </source>
</evidence>
<dbReference type="EMBL" id="MU865170">
    <property type="protein sequence ID" value="KAK4456750.1"/>
    <property type="molecule type" value="Genomic_DNA"/>
</dbReference>
<sequence length="1423" mass="155418">MASETAPSVDALCELFATVIDKGEDADLAIKTVREKKSVTETIAALTEEGVSMLKEPSVATSLRVMGVVAEISDCNLDLLGAIGSSFRHMSLSDVALNYFDVQVTGLDQVKWERELFRLEPTAVMASLVTAGSIMLVPQEVRLETERLLRAAVEQGFNLSTQPLGQLREMADSRASPPRPTASSAPGASPVSADVFQAAVETIRTIQRLQAVVVNPRHIGILMAAGLVSPRAISMLDPEALAELAEGQISLDQAVRIHHNAFAITARKEQTWVEMVRAKSDNLLPATRAEKTSGDGNGNKDHEGASFLTLFESLQVENLGNHGAESALSPAAYLADLLDALRNHVVSLAPRETLLDKLQERRSDLGLLQLTSDDTDGTISYLDLANEVMERYLAKKAGNKLGKGYPEPVERPCADSAETVNTPLIEPSNIQLEIYSKLIQPTVSPLNHFPYNYGIDFVKTALASLGLSLQDLLIDFTSGVRRLAETLPPGTLQPYSQALVLAAEESLQRMKTAQLLGLEESDYVCITHESFTPLSLFREAMPGNRAMDLETYRKTIGYNGCAEYWGYESLQDMLDMSKGGLTFIGDELLKRCGLEWGELVKVLQTSFMRARAIITSDDGCSAITQDLKTLRLRASVGISDDGALTEDICSDLQSFLRLRHRLGWDTRTLDAALCAFGQAKPSGSSGIDAEMVQRLADLKQLSDLSGVAVSELCPLFGTVDRNGSDSLYARLCGRLRLRDDAFELGNEDEDEGGGGHKPVNISAKLLGLSSALQLSPIDLQLVLKACGLDASSRLTLETFSAIYRTHKLASIFGVDMKNYDSIVSLYGFDTRSALPRPGYVLASLSQWQGFLERGLDASELVLKFTGLEKEAEHSKEPRELAHALFAGLQAVLIQWPEVEVGGAYTEADVAAAAAALDKDRSTELVDYIEGRLTVNMSIEDSKTTVRRIPDSLREYLTVDRASGVVIVSFHSLPDEDAKSVVIGLEVDPEKREAWQGLVNSLITERQKLSSDISALVADTTIKPQLESGSRDTRRMAFLTAARNRVRRHNLEALVIKTVQQSSPALDVVAIRSLLSESKPQDAENALDKTVHALTKFSSKKESLDTLEDEQFEVSICTLIAQVRRLESIVTHFDVTLQELRLLQPPGVGLLCMVADLGLLETLGAYQQLKSPLPPTQRDALANLLVSAELDAPSGGNNRVTVEKIADALGWPATTLALIFSAKYPGFSDNEARAIARSPSRLLQIQRMLGLCTKLDVADAHIDSMIGWINNIDAVDKAFSLAAALRKMLEARRTGGYVARGPAAAGWNRDGAGASGSRSGLLMQQLKERRRNALINYLLKDKDLRMLQITSADDLYDFFLIDVKMMGAEMRTSRIRQAISTVQLFVQRCFLGLEEKYGISSAKVQGLKPRWDTIGRFTLREATT</sequence>